<proteinExistence type="predicted"/>
<protein>
    <submittedName>
        <fullName evidence="1">Uncharacterized protein</fullName>
    </submittedName>
</protein>
<name>A0A4R2GXC1_9ACTN</name>
<gene>
    <name evidence="1" type="ORF">EV652_12147</name>
</gene>
<dbReference type="AlphaFoldDB" id="A0A4R2GXC1"/>
<keyword evidence="2" id="KW-1185">Reference proteome</keyword>
<evidence type="ECO:0000313" key="2">
    <source>
        <dbReference type="Proteomes" id="UP000294508"/>
    </source>
</evidence>
<reference evidence="1 2" key="1">
    <citation type="journal article" date="2015" name="Stand. Genomic Sci.">
        <title>Genomic Encyclopedia of Bacterial and Archaeal Type Strains, Phase III: the genomes of soil and plant-associated and newly described type strains.</title>
        <authorList>
            <person name="Whitman W.B."/>
            <person name="Woyke T."/>
            <person name="Klenk H.P."/>
            <person name="Zhou Y."/>
            <person name="Lilburn T.G."/>
            <person name="Beck B.J."/>
            <person name="De Vos P."/>
            <person name="Vandamme P."/>
            <person name="Eisen J.A."/>
            <person name="Garrity G."/>
            <person name="Hugenholtz P."/>
            <person name="Kyrpides N.C."/>
        </authorList>
    </citation>
    <scope>NUCLEOTIDE SEQUENCE [LARGE SCALE GENOMIC DNA]</scope>
    <source>
        <strain evidence="1 2">VKM Ac-2572</strain>
    </source>
</reference>
<comment type="caution">
    <text evidence="1">The sequence shown here is derived from an EMBL/GenBank/DDBJ whole genome shotgun (WGS) entry which is preliminary data.</text>
</comment>
<organism evidence="1 2">
    <name type="scientific">Kribbella steppae</name>
    <dbReference type="NCBI Taxonomy" id="2512223"/>
    <lineage>
        <taxon>Bacteria</taxon>
        <taxon>Bacillati</taxon>
        <taxon>Actinomycetota</taxon>
        <taxon>Actinomycetes</taxon>
        <taxon>Propionibacteriales</taxon>
        <taxon>Kribbellaceae</taxon>
        <taxon>Kribbella</taxon>
    </lineage>
</organism>
<dbReference type="EMBL" id="SLWN01000021">
    <property type="protein sequence ID" value="TCO15674.1"/>
    <property type="molecule type" value="Genomic_DNA"/>
</dbReference>
<sequence length="235" mass="25244">MRPPDSHRSFGGVHVRRPDRAHATGFPALMLRALASASTIPAGRPGLSSATSRTTYSPSAAQSKVIVPPSDVASTADPDSHRLRLVEMSARVGELAEFRRSATSGRPRRLSRSDELVLQIMQDVGDRSAERSRDRFESTLQSCKLCSRLHGAPGREHTLETVISLADAHPRTNLAHTLMRNRACSREILSGLKRSTPSTMSTVTSFASVVSAFAILSSRSSSPAVRSSDGTSPVT</sequence>
<dbReference type="Proteomes" id="UP000294508">
    <property type="component" value="Unassembled WGS sequence"/>
</dbReference>
<evidence type="ECO:0000313" key="1">
    <source>
        <dbReference type="EMBL" id="TCO15674.1"/>
    </source>
</evidence>
<accession>A0A4R2GXC1</accession>